<dbReference type="PROSITE" id="PS50234">
    <property type="entry name" value="VWFA"/>
    <property type="match status" value="1"/>
</dbReference>
<evidence type="ECO:0000313" key="4">
    <source>
        <dbReference type="WBParaSite" id="SBAD_0000832001-mRNA-1"/>
    </source>
</evidence>
<feature type="domain" description="VWFA" evidence="1">
    <location>
        <begin position="152"/>
        <end position="297"/>
    </location>
</feature>
<dbReference type="AlphaFoldDB" id="A0A183IWM4"/>
<dbReference type="InterPro" id="IPR002035">
    <property type="entry name" value="VWF_A"/>
</dbReference>
<dbReference type="EMBL" id="UZAM01011169">
    <property type="protein sequence ID" value="VDP15070.1"/>
    <property type="molecule type" value="Genomic_DNA"/>
</dbReference>
<dbReference type="Gene3D" id="3.40.50.410">
    <property type="entry name" value="von Willebrand factor, type A domain"/>
    <property type="match status" value="1"/>
</dbReference>
<dbReference type="PANTHER" id="PTHR24020">
    <property type="entry name" value="COLLAGEN ALPHA"/>
    <property type="match status" value="1"/>
</dbReference>
<dbReference type="SUPFAM" id="SSF53300">
    <property type="entry name" value="vWA-like"/>
    <property type="match status" value="1"/>
</dbReference>
<dbReference type="Proteomes" id="UP000270296">
    <property type="component" value="Unassembled WGS sequence"/>
</dbReference>
<dbReference type="InterPro" id="IPR036465">
    <property type="entry name" value="vWFA_dom_sf"/>
</dbReference>
<evidence type="ECO:0000313" key="2">
    <source>
        <dbReference type="EMBL" id="VDP15070.1"/>
    </source>
</evidence>
<dbReference type="InterPro" id="IPR050525">
    <property type="entry name" value="ECM_Assembly_Org"/>
</dbReference>
<gene>
    <name evidence="2" type="ORF">SBAD_LOCUS8021</name>
</gene>
<accession>A0A183IWM4</accession>
<reference evidence="4" key="1">
    <citation type="submission" date="2016-06" db="UniProtKB">
        <authorList>
            <consortium name="WormBaseParasite"/>
        </authorList>
    </citation>
    <scope>IDENTIFICATION</scope>
</reference>
<dbReference type="SMART" id="SM00327">
    <property type="entry name" value="VWA"/>
    <property type="match status" value="1"/>
</dbReference>
<keyword evidence="3" id="KW-1185">Reference proteome</keyword>
<dbReference type="OrthoDB" id="6132182at2759"/>
<dbReference type="Pfam" id="PF00092">
    <property type="entry name" value="VWA"/>
    <property type="match status" value="1"/>
</dbReference>
<name>A0A183IWM4_9BILA</name>
<sequence length="334" mass="37213">MNLSLPFWKRCVQEPGVLLRSKEYNVIGSLLTVELTKDMCLRLSELLSAFPLKPCSQCHARWSYSRGKISEFRSRALPRSENSIDDGIDEIKINFNATALTSTVTETQEFETTGRNATTLKPNDYIYASSENFNTSNDDSANLTTCIQTEVDLVILMDSSGSSEPVFDEYKRIASRVIETVPISHTATLVSLIQYSTYAIVRQWFDVDQTTESVVRLIQNLELKGGVTETADAVALAMRQFDFARRLHSRKLIIMFTDGNSNDPWLKAVSAASALHTMGAQVIIYADGNPLGESEIKLYVGTDGIVVHKGGEDHLYKKTREFAYNCTTTSAVAF</sequence>
<dbReference type="PANTHER" id="PTHR24020:SF84">
    <property type="entry name" value="VWFA DOMAIN-CONTAINING PROTEIN"/>
    <property type="match status" value="1"/>
</dbReference>
<proteinExistence type="predicted"/>
<dbReference type="WBParaSite" id="SBAD_0000832001-mRNA-1">
    <property type="protein sequence ID" value="SBAD_0000832001-mRNA-1"/>
    <property type="gene ID" value="SBAD_0000832001"/>
</dbReference>
<evidence type="ECO:0000313" key="3">
    <source>
        <dbReference type="Proteomes" id="UP000270296"/>
    </source>
</evidence>
<organism evidence="4">
    <name type="scientific">Soboliphyme baturini</name>
    <dbReference type="NCBI Taxonomy" id="241478"/>
    <lineage>
        <taxon>Eukaryota</taxon>
        <taxon>Metazoa</taxon>
        <taxon>Ecdysozoa</taxon>
        <taxon>Nematoda</taxon>
        <taxon>Enoplea</taxon>
        <taxon>Dorylaimia</taxon>
        <taxon>Dioctophymatida</taxon>
        <taxon>Dioctophymatoidea</taxon>
        <taxon>Soboliphymatidae</taxon>
        <taxon>Soboliphyme</taxon>
    </lineage>
</organism>
<evidence type="ECO:0000259" key="1">
    <source>
        <dbReference type="PROSITE" id="PS50234"/>
    </source>
</evidence>
<protein>
    <submittedName>
        <fullName evidence="4">VWFA domain-containing protein</fullName>
    </submittedName>
</protein>
<reference evidence="2 3" key="2">
    <citation type="submission" date="2018-11" db="EMBL/GenBank/DDBJ databases">
        <authorList>
            <consortium name="Pathogen Informatics"/>
        </authorList>
    </citation>
    <scope>NUCLEOTIDE SEQUENCE [LARGE SCALE GENOMIC DNA]</scope>
</reference>